<organism evidence="2 3">
    <name type="scientific">Aquipluma nitroreducens</name>
    <dbReference type="NCBI Taxonomy" id="2010828"/>
    <lineage>
        <taxon>Bacteria</taxon>
        <taxon>Pseudomonadati</taxon>
        <taxon>Bacteroidota</taxon>
        <taxon>Bacteroidia</taxon>
        <taxon>Marinilabiliales</taxon>
        <taxon>Prolixibacteraceae</taxon>
        <taxon>Aquipluma</taxon>
    </lineage>
</organism>
<protein>
    <submittedName>
        <fullName evidence="2">Uncharacterized protein</fullName>
    </submittedName>
</protein>
<dbReference type="AlphaFoldDB" id="A0A5K7S722"/>
<feature type="region of interest" description="Disordered" evidence="1">
    <location>
        <begin position="18"/>
        <end position="46"/>
    </location>
</feature>
<accession>A0A5K7S722</accession>
<sequence length="46" mass="5513">MFRIRIVTLKIKVMAKGVDTRKNEKKEPTKTLKEKRLEKKAKKDKK</sequence>
<feature type="compositionally biased region" description="Basic and acidic residues" evidence="1">
    <location>
        <begin position="18"/>
        <end position="37"/>
    </location>
</feature>
<evidence type="ECO:0000256" key="1">
    <source>
        <dbReference type="SAM" id="MobiDB-lite"/>
    </source>
</evidence>
<keyword evidence="3" id="KW-1185">Reference proteome</keyword>
<name>A0A5K7S722_9BACT</name>
<evidence type="ECO:0000313" key="2">
    <source>
        <dbReference type="EMBL" id="BBE17285.1"/>
    </source>
</evidence>
<dbReference type="KEGG" id="anf:AQPE_1434"/>
<dbReference type="Proteomes" id="UP001193389">
    <property type="component" value="Chromosome"/>
</dbReference>
<proteinExistence type="predicted"/>
<gene>
    <name evidence="2" type="ORF">AQPE_1434</name>
</gene>
<evidence type="ECO:0000313" key="3">
    <source>
        <dbReference type="Proteomes" id="UP001193389"/>
    </source>
</evidence>
<dbReference type="EMBL" id="AP018694">
    <property type="protein sequence ID" value="BBE17285.1"/>
    <property type="molecule type" value="Genomic_DNA"/>
</dbReference>
<reference evidence="2" key="1">
    <citation type="journal article" date="2020" name="Int. J. Syst. Evol. Microbiol.">
        <title>Aquipluma nitroreducens gen. nov. sp. nov., a novel facultatively anaerobic bacterium isolated from a freshwater lake.</title>
        <authorList>
            <person name="Watanabe M."/>
            <person name="Kojima H."/>
            <person name="Fukui M."/>
        </authorList>
    </citation>
    <scope>NUCLEOTIDE SEQUENCE</scope>
    <source>
        <strain evidence="2">MeG22</strain>
    </source>
</reference>